<sequence>MVLLAGIPCRLHEERKPPSLLRRKGRERHLPRVQARKFITLSCSSPMGPKKNFYRFYGPDPWKWAATVMAHFDDLRIIQFHLGGLVDQLNIPEFMEENEFHALNCHIHHSPSWCWNALSPGVASYNPNRSKASALPPSLRYLHSSFGSHVNRKMSPQGISSMLSMRMIEKRRGTYPSQYRLTNPPRKRPPMRLLMMSLHVTRTHRLGHHLFLVQFMRQLHTLTSLSALPDSSNNVFSASITMMLLYRRFVSTSTSYRNPHLANHLAMKDLWTNEPLPPPEYPPPPSCRLFSKTPVQGNSFIT</sequence>
<accession>A0A2P5YAB7</accession>
<dbReference type="Proteomes" id="UP000239757">
    <property type="component" value="Unassembled WGS sequence"/>
</dbReference>
<proteinExistence type="predicted"/>
<reference evidence="1 2" key="1">
    <citation type="submission" date="2015-01" db="EMBL/GenBank/DDBJ databases">
        <title>Genome of allotetraploid Gossypium barbadense reveals genomic plasticity and fiber elongation in cotton evolution.</title>
        <authorList>
            <person name="Chen X."/>
            <person name="Liu X."/>
            <person name="Zhao B."/>
            <person name="Zheng H."/>
            <person name="Hu Y."/>
            <person name="Lu G."/>
            <person name="Yang C."/>
            <person name="Chen J."/>
            <person name="Shan C."/>
            <person name="Zhang L."/>
            <person name="Zhou Y."/>
            <person name="Wang L."/>
            <person name="Guo W."/>
            <person name="Bai Y."/>
            <person name="Ruan J."/>
            <person name="Shangguan X."/>
            <person name="Mao Y."/>
            <person name="Jiang J."/>
            <person name="Zhu Y."/>
            <person name="Lei J."/>
            <person name="Kang H."/>
            <person name="Chen S."/>
            <person name="He X."/>
            <person name="Wang R."/>
            <person name="Wang Y."/>
            <person name="Chen J."/>
            <person name="Wang L."/>
            <person name="Yu S."/>
            <person name="Wang B."/>
            <person name="Wei J."/>
            <person name="Song S."/>
            <person name="Lu X."/>
            <person name="Gao Z."/>
            <person name="Gu W."/>
            <person name="Deng X."/>
            <person name="Ma D."/>
            <person name="Wang S."/>
            <person name="Liang W."/>
            <person name="Fang L."/>
            <person name="Cai C."/>
            <person name="Zhu X."/>
            <person name="Zhou B."/>
            <person name="Zhang Y."/>
            <person name="Chen Z."/>
            <person name="Xu S."/>
            <person name="Zhu R."/>
            <person name="Wang S."/>
            <person name="Zhang T."/>
            <person name="Zhao G."/>
        </authorList>
    </citation>
    <scope>NUCLEOTIDE SEQUENCE [LARGE SCALE GENOMIC DNA]</scope>
    <source>
        <strain evidence="2">cv. Xinhai21</strain>
        <tissue evidence="1">Leaf</tissue>
    </source>
</reference>
<evidence type="ECO:0000313" key="2">
    <source>
        <dbReference type="Proteomes" id="UP000239757"/>
    </source>
</evidence>
<name>A0A2P5YAB7_GOSBA</name>
<organism evidence="1 2">
    <name type="scientific">Gossypium barbadense</name>
    <name type="common">Sea Island cotton</name>
    <name type="synonym">Hibiscus barbadensis</name>
    <dbReference type="NCBI Taxonomy" id="3634"/>
    <lineage>
        <taxon>Eukaryota</taxon>
        <taxon>Viridiplantae</taxon>
        <taxon>Streptophyta</taxon>
        <taxon>Embryophyta</taxon>
        <taxon>Tracheophyta</taxon>
        <taxon>Spermatophyta</taxon>
        <taxon>Magnoliopsida</taxon>
        <taxon>eudicotyledons</taxon>
        <taxon>Gunneridae</taxon>
        <taxon>Pentapetalae</taxon>
        <taxon>rosids</taxon>
        <taxon>malvids</taxon>
        <taxon>Malvales</taxon>
        <taxon>Malvaceae</taxon>
        <taxon>Malvoideae</taxon>
        <taxon>Gossypium</taxon>
    </lineage>
</organism>
<evidence type="ECO:0000313" key="1">
    <source>
        <dbReference type="EMBL" id="PPS12527.1"/>
    </source>
</evidence>
<dbReference type="EMBL" id="KZ663468">
    <property type="protein sequence ID" value="PPS12527.1"/>
    <property type="molecule type" value="Genomic_DNA"/>
</dbReference>
<dbReference type="AlphaFoldDB" id="A0A2P5YAB7"/>
<gene>
    <name evidence="1" type="ORF">GOBAR_AA08115</name>
</gene>
<protein>
    <submittedName>
        <fullName evidence="1">Uncharacterized protein</fullName>
    </submittedName>
</protein>